<keyword evidence="1" id="KW-0472">Membrane</keyword>
<organism evidence="2 3">
    <name type="scientific">Marinithermofilum abyssi</name>
    <dbReference type="NCBI Taxonomy" id="1571185"/>
    <lineage>
        <taxon>Bacteria</taxon>
        <taxon>Bacillati</taxon>
        <taxon>Bacillota</taxon>
        <taxon>Bacilli</taxon>
        <taxon>Bacillales</taxon>
        <taxon>Thermoactinomycetaceae</taxon>
        <taxon>Marinithermofilum</taxon>
    </lineage>
</organism>
<evidence type="ECO:0000256" key="1">
    <source>
        <dbReference type="SAM" id="Phobius"/>
    </source>
</evidence>
<dbReference type="EMBL" id="BMHQ01000002">
    <property type="protein sequence ID" value="GGE07302.1"/>
    <property type="molecule type" value="Genomic_DNA"/>
</dbReference>
<feature type="transmembrane region" description="Helical" evidence="1">
    <location>
        <begin position="52"/>
        <end position="71"/>
    </location>
</feature>
<reference evidence="2" key="2">
    <citation type="submission" date="2020-09" db="EMBL/GenBank/DDBJ databases">
        <authorList>
            <person name="Sun Q."/>
            <person name="Zhou Y."/>
        </authorList>
    </citation>
    <scope>NUCLEOTIDE SEQUENCE</scope>
    <source>
        <strain evidence="2">CGMCC 1.15179</strain>
    </source>
</reference>
<accession>A0A8J2VEE8</accession>
<name>A0A8J2VEE8_9BACL</name>
<protein>
    <recommendedName>
        <fullName evidence="4">Apolipoprotein N-acyltransferase</fullName>
    </recommendedName>
</protein>
<gene>
    <name evidence="2" type="ORF">GCM10011571_05690</name>
</gene>
<reference evidence="2" key="1">
    <citation type="journal article" date="2014" name="Int. J. Syst. Evol. Microbiol.">
        <title>Complete genome sequence of Corynebacterium casei LMG S-19264T (=DSM 44701T), isolated from a smear-ripened cheese.</title>
        <authorList>
            <consortium name="US DOE Joint Genome Institute (JGI-PGF)"/>
            <person name="Walter F."/>
            <person name="Albersmeier A."/>
            <person name="Kalinowski J."/>
            <person name="Ruckert C."/>
        </authorList>
    </citation>
    <scope>NUCLEOTIDE SEQUENCE</scope>
    <source>
        <strain evidence="2">CGMCC 1.15179</strain>
    </source>
</reference>
<comment type="caution">
    <text evidence="2">The sequence shown here is derived from an EMBL/GenBank/DDBJ whole genome shotgun (WGS) entry which is preliminary data.</text>
</comment>
<dbReference type="AlphaFoldDB" id="A0A8J2VEE8"/>
<keyword evidence="1" id="KW-1133">Transmembrane helix</keyword>
<keyword evidence="3" id="KW-1185">Reference proteome</keyword>
<feature type="transmembrane region" description="Helical" evidence="1">
    <location>
        <begin position="29"/>
        <end position="46"/>
    </location>
</feature>
<evidence type="ECO:0000313" key="3">
    <source>
        <dbReference type="Proteomes" id="UP000625210"/>
    </source>
</evidence>
<dbReference type="RefSeq" id="WP_188646403.1">
    <property type="nucleotide sequence ID" value="NZ_BMHQ01000002.1"/>
</dbReference>
<feature type="transmembrane region" description="Helical" evidence="1">
    <location>
        <begin position="78"/>
        <end position="96"/>
    </location>
</feature>
<evidence type="ECO:0000313" key="2">
    <source>
        <dbReference type="EMBL" id="GGE07302.1"/>
    </source>
</evidence>
<feature type="transmembrane region" description="Helical" evidence="1">
    <location>
        <begin position="6"/>
        <end position="24"/>
    </location>
</feature>
<proteinExistence type="predicted"/>
<sequence>MLFWIGGLFWSLLILSVLFTVYAFYRQHWGWMLTAIMLYLPFIGYFHGTPRFQGALFIVVFFAVAAVWISFQRRWLSFLFLLPVLLYTGWILHTVYTEQMGTLPLFP</sequence>
<dbReference type="Proteomes" id="UP000625210">
    <property type="component" value="Unassembled WGS sequence"/>
</dbReference>
<keyword evidence="1" id="KW-0812">Transmembrane</keyword>
<evidence type="ECO:0008006" key="4">
    <source>
        <dbReference type="Google" id="ProtNLM"/>
    </source>
</evidence>